<dbReference type="PROSITE" id="PS50110">
    <property type="entry name" value="RESPONSE_REGULATORY"/>
    <property type="match status" value="1"/>
</dbReference>
<comment type="caution">
    <text evidence="5">The sequence shown here is derived from an EMBL/GenBank/DDBJ whole genome shotgun (WGS) entry which is preliminary data.</text>
</comment>
<evidence type="ECO:0000256" key="2">
    <source>
        <dbReference type="PROSITE-ProRule" id="PRU00169"/>
    </source>
</evidence>
<dbReference type="GO" id="GO:0000160">
    <property type="term" value="P:phosphorelay signal transduction system"/>
    <property type="evidence" value="ECO:0007669"/>
    <property type="project" value="InterPro"/>
</dbReference>
<dbReference type="InterPro" id="IPR001789">
    <property type="entry name" value="Sig_transdc_resp-reg_receiver"/>
</dbReference>
<dbReference type="STRING" id="314230.DSM3645_09222"/>
<sequence length="312" mass="34816">MNANDQRILHIDDDPAITRVMQARLAQHGYAVDELHDPTCWRGALVNGGYRVVILDIEMPQLSGLEVLQQIKQFDIGVAVIILTGQVKMNLVFEALGYGAEFCLFKPANELRQILEALEASFSRIDHWRSAAAHAARQIRIQKKTSEIKSKLKANVTVSPSLVGQLPGSFEWSKFEDYLVSRGAITLEKLKIARTAYARSVKPIGQIALQNRYLGVAGLMQVLERQADTQAMFGETAIELKLLTHEQVEDLLEKQKHLSTTPQDAIFTVGAMTPVNLNRYLAEYLREMEASSSWAVPSPETTDHPHQVTATL</sequence>
<evidence type="ECO:0000313" key="5">
    <source>
        <dbReference type="EMBL" id="EAQ82568.1"/>
    </source>
</evidence>
<proteinExistence type="predicted"/>
<dbReference type="PANTHER" id="PTHR44591">
    <property type="entry name" value="STRESS RESPONSE REGULATOR PROTEIN 1"/>
    <property type="match status" value="1"/>
</dbReference>
<evidence type="ECO:0000256" key="3">
    <source>
        <dbReference type="SAM" id="MobiDB-lite"/>
    </source>
</evidence>
<dbReference type="PANTHER" id="PTHR44591:SF3">
    <property type="entry name" value="RESPONSE REGULATORY DOMAIN-CONTAINING PROTEIN"/>
    <property type="match status" value="1"/>
</dbReference>
<organism evidence="5 6">
    <name type="scientific">Blastopirellula marina DSM 3645</name>
    <dbReference type="NCBI Taxonomy" id="314230"/>
    <lineage>
        <taxon>Bacteria</taxon>
        <taxon>Pseudomonadati</taxon>
        <taxon>Planctomycetota</taxon>
        <taxon>Planctomycetia</taxon>
        <taxon>Pirellulales</taxon>
        <taxon>Pirellulaceae</taxon>
        <taxon>Blastopirellula</taxon>
    </lineage>
</organism>
<dbReference type="Pfam" id="PF00072">
    <property type="entry name" value="Response_reg"/>
    <property type="match status" value="1"/>
</dbReference>
<feature type="region of interest" description="Disordered" evidence="3">
    <location>
        <begin position="292"/>
        <end position="312"/>
    </location>
</feature>
<protein>
    <submittedName>
        <fullName evidence="5">DNA-binding response regulator</fullName>
    </submittedName>
</protein>
<dbReference type="CDD" id="cd00156">
    <property type="entry name" value="REC"/>
    <property type="match status" value="1"/>
</dbReference>
<dbReference type="EMBL" id="AANZ01000001">
    <property type="protein sequence ID" value="EAQ82568.1"/>
    <property type="molecule type" value="Genomic_DNA"/>
</dbReference>
<dbReference type="HOGENOM" id="CLU_890449_0_0_0"/>
<dbReference type="Proteomes" id="UP000004358">
    <property type="component" value="Unassembled WGS sequence"/>
</dbReference>
<dbReference type="SMART" id="SM00448">
    <property type="entry name" value="REC"/>
    <property type="match status" value="1"/>
</dbReference>
<dbReference type="AlphaFoldDB" id="A3ZLD5"/>
<reference evidence="5 6" key="1">
    <citation type="submission" date="2006-02" db="EMBL/GenBank/DDBJ databases">
        <authorList>
            <person name="Amann R."/>
            <person name="Ferriera S."/>
            <person name="Johnson J."/>
            <person name="Kravitz S."/>
            <person name="Halpern A."/>
            <person name="Remington K."/>
            <person name="Beeson K."/>
            <person name="Tran B."/>
            <person name="Rogers Y.-H."/>
            <person name="Friedman R."/>
            <person name="Venter J.C."/>
        </authorList>
    </citation>
    <scope>NUCLEOTIDE SEQUENCE [LARGE SCALE GENOMIC DNA]</scope>
    <source>
        <strain evidence="5 6">DSM 3645</strain>
    </source>
</reference>
<evidence type="ECO:0000313" key="6">
    <source>
        <dbReference type="Proteomes" id="UP000004358"/>
    </source>
</evidence>
<dbReference type="RefSeq" id="WP_002655438.1">
    <property type="nucleotide sequence ID" value="NZ_CH672377.1"/>
</dbReference>
<accession>A3ZLD5</accession>
<gene>
    <name evidence="5" type="ORF">DSM3645_09222</name>
</gene>
<keyword evidence="5" id="KW-0238">DNA-binding</keyword>
<keyword evidence="1 2" id="KW-0597">Phosphoprotein</keyword>
<feature type="domain" description="Response regulatory" evidence="4">
    <location>
        <begin position="7"/>
        <end position="121"/>
    </location>
</feature>
<dbReference type="SUPFAM" id="SSF52172">
    <property type="entry name" value="CheY-like"/>
    <property type="match status" value="1"/>
</dbReference>
<dbReference type="InterPro" id="IPR011006">
    <property type="entry name" value="CheY-like_superfamily"/>
</dbReference>
<dbReference type="InterPro" id="IPR050595">
    <property type="entry name" value="Bact_response_regulator"/>
</dbReference>
<dbReference type="eggNOG" id="COG0745">
    <property type="taxonomic scope" value="Bacteria"/>
</dbReference>
<name>A3ZLD5_9BACT</name>
<dbReference type="Gene3D" id="3.40.50.2300">
    <property type="match status" value="1"/>
</dbReference>
<evidence type="ECO:0000256" key="1">
    <source>
        <dbReference type="ARBA" id="ARBA00022553"/>
    </source>
</evidence>
<dbReference type="OrthoDB" id="261500at2"/>
<dbReference type="GO" id="GO:0003677">
    <property type="term" value="F:DNA binding"/>
    <property type="evidence" value="ECO:0007669"/>
    <property type="project" value="UniProtKB-KW"/>
</dbReference>
<evidence type="ECO:0000259" key="4">
    <source>
        <dbReference type="PROSITE" id="PS50110"/>
    </source>
</evidence>
<feature type="modified residue" description="4-aspartylphosphate" evidence="2">
    <location>
        <position position="56"/>
    </location>
</feature>